<proteinExistence type="predicted"/>
<gene>
    <name evidence="11" type="ORF">P5673_019005</name>
</gene>
<protein>
    <recommendedName>
        <fullName evidence="2">non-specific serine/threonine protein kinase</fullName>
        <ecNumber evidence="2">2.7.11.1</ecNumber>
    </recommendedName>
</protein>
<dbReference type="EMBL" id="JARQWQ010000043">
    <property type="protein sequence ID" value="KAK2558790.1"/>
    <property type="molecule type" value="Genomic_DNA"/>
</dbReference>
<dbReference type="PANTHER" id="PTHR22984:SF25">
    <property type="entry name" value="PROTEIN KINASE DOMAIN-CONTAINING PROTEIN"/>
    <property type="match status" value="1"/>
</dbReference>
<evidence type="ECO:0000256" key="1">
    <source>
        <dbReference type="ARBA" id="ARBA00004340"/>
    </source>
</evidence>
<dbReference type="PANTHER" id="PTHR22984">
    <property type="entry name" value="SERINE/THREONINE-PROTEIN KINASE PIM"/>
    <property type="match status" value="1"/>
</dbReference>
<comment type="caution">
    <text evidence="11">The sequence shown here is derived from an EMBL/GenBank/DDBJ whole genome shotgun (WGS) entry which is preliminary data.</text>
</comment>
<evidence type="ECO:0000259" key="10">
    <source>
        <dbReference type="PROSITE" id="PS50011"/>
    </source>
</evidence>
<comment type="subcellular location">
    <subcellularLocation>
        <location evidence="1">Host cell</location>
    </subcellularLocation>
</comment>
<evidence type="ECO:0000256" key="6">
    <source>
        <dbReference type="ARBA" id="ARBA00022777"/>
    </source>
</evidence>
<dbReference type="EC" id="2.7.11.1" evidence="2"/>
<dbReference type="GO" id="GO:0043657">
    <property type="term" value="C:host cell"/>
    <property type="evidence" value="ECO:0007669"/>
    <property type="project" value="UniProtKB-SubCell"/>
</dbReference>
<keyword evidence="12" id="KW-1185">Reference proteome</keyword>
<reference evidence="11" key="2">
    <citation type="journal article" date="2023" name="Science">
        <title>Genomic signatures of disease resistance in endangered staghorn corals.</title>
        <authorList>
            <person name="Vollmer S.V."/>
            <person name="Selwyn J.D."/>
            <person name="Despard B.A."/>
            <person name="Roesel C.L."/>
        </authorList>
    </citation>
    <scope>NUCLEOTIDE SEQUENCE</scope>
    <source>
        <strain evidence="11">K2</strain>
    </source>
</reference>
<evidence type="ECO:0000313" key="12">
    <source>
        <dbReference type="Proteomes" id="UP001249851"/>
    </source>
</evidence>
<feature type="domain" description="Protein kinase" evidence="10">
    <location>
        <begin position="1"/>
        <end position="217"/>
    </location>
</feature>
<evidence type="ECO:0000256" key="8">
    <source>
        <dbReference type="ARBA" id="ARBA00047899"/>
    </source>
</evidence>
<dbReference type="GO" id="GO:0005737">
    <property type="term" value="C:cytoplasm"/>
    <property type="evidence" value="ECO:0007669"/>
    <property type="project" value="TreeGrafter"/>
</dbReference>
<dbReference type="InterPro" id="IPR011009">
    <property type="entry name" value="Kinase-like_dom_sf"/>
</dbReference>
<dbReference type="SMART" id="SM00220">
    <property type="entry name" value="S_TKc"/>
    <property type="match status" value="1"/>
</dbReference>
<keyword evidence="7" id="KW-0067">ATP-binding</keyword>
<dbReference type="Pfam" id="PF00069">
    <property type="entry name" value="Pkinase"/>
    <property type="match status" value="1"/>
</dbReference>
<keyword evidence="5" id="KW-0547">Nucleotide-binding</keyword>
<dbReference type="GO" id="GO:0005524">
    <property type="term" value="F:ATP binding"/>
    <property type="evidence" value="ECO:0007669"/>
    <property type="project" value="UniProtKB-KW"/>
</dbReference>
<evidence type="ECO:0000256" key="9">
    <source>
        <dbReference type="ARBA" id="ARBA00048679"/>
    </source>
</evidence>
<comment type="catalytic activity">
    <reaction evidence="9">
        <text>L-seryl-[protein] + ATP = O-phospho-L-seryl-[protein] + ADP + H(+)</text>
        <dbReference type="Rhea" id="RHEA:17989"/>
        <dbReference type="Rhea" id="RHEA-COMP:9863"/>
        <dbReference type="Rhea" id="RHEA-COMP:11604"/>
        <dbReference type="ChEBI" id="CHEBI:15378"/>
        <dbReference type="ChEBI" id="CHEBI:29999"/>
        <dbReference type="ChEBI" id="CHEBI:30616"/>
        <dbReference type="ChEBI" id="CHEBI:83421"/>
        <dbReference type="ChEBI" id="CHEBI:456216"/>
        <dbReference type="EC" id="2.7.11.1"/>
    </reaction>
</comment>
<evidence type="ECO:0000313" key="11">
    <source>
        <dbReference type="EMBL" id="KAK2558790.1"/>
    </source>
</evidence>
<sequence length="222" mass="25691">MGEITENESKAEFVDIQNENTANLNDIMRKSRKRKRATEPVRHFKTMRLAKELFLSERVASRSQSLQGSEILLELWHGSKKKCIKKTEISSLDSNLSFEFKQPKLTLDFSHWASDGLYYIAFLGRSITSTKSYMPPEYYKSKQYDGCQGTVWQMGILLVDMLSPVFNAFEHIRDAFTKPPYVPSDLSPEVKNLIHSLLNINPVNRPSLKEILRHPWIVQHKS</sequence>
<dbReference type="GO" id="GO:0004674">
    <property type="term" value="F:protein serine/threonine kinase activity"/>
    <property type="evidence" value="ECO:0007669"/>
    <property type="project" value="UniProtKB-KW"/>
</dbReference>
<evidence type="ECO:0000256" key="2">
    <source>
        <dbReference type="ARBA" id="ARBA00012513"/>
    </source>
</evidence>
<dbReference type="InterPro" id="IPR051138">
    <property type="entry name" value="PIM_Ser/Thr_kinase"/>
</dbReference>
<evidence type="ECO:0000256" key="4">
    <source>
        <dbReference type="ARBA" id="ARBA00022679"/>
    </source>
</evidence>
<keyword evidence="3" id="KW-0723">Serine/threonine-protein kinase</keyword>
<keyword evidence="6 11" id="KW-0418">Kinase</keyword>
<reference evidence="11" key="1">
    <citation type="journal article" date="2023" name="G3 (Bethesda)">
        <title>Whole genome assembly and annotation of the endangered Caribbean coral Acropora cervicornis.</title>
        <authorList>
            <person name="Selwyn J.D."/>
            <person name="Vollmer S.V."/>
        </authorList>
    </citation>
    <scope>NUCLEOTIDE SEQUENCE</scope>
    <source>
        <strain evidence="11">K2</strain>
    </source>
</reference>
<dbReference type="Proteomes" id="UP001249851">
    <property type="component" value="Unassembled WGS sequence"/>
</dbReference>
<organism evidence="11 12">
    <name type="scientific">Acropora cervicornis</name>
    <name type="common">Staghorn coral</name>
    <dbReference type="NCBI Taxonomy" id="6130"/>
    <lineage>
        <taxon>Eukaryota</taxon>
        <taxon>Metazoa</taxon>
        <taxon>Cnidaria</taxon>
        <taxon>Anthozoa</taxon>
        <taxon>Hexacorallia</taxon>
        <taxon>Scleractinia</taxon>
        <taxon>Astrocoeniina</taxon>
        <taxon>Acroporidae</taxon>
        <taxon>Acropora</taxon>
    </lineage>
</organism>
<dbReference type="PROSITE" id="PS50011">
    <property type="entry name" value="PROTEIN_KINASE_DOM"/>
    <property type="match status" value="1"/>
</dbReference>
<evidence type="ECO:0000256" key="5">
    <source>
        <dbReference type="ARBA" id="ARBA00022741"/>
    </source>
</evidence>
<dbReference type="SUPFAM" id="SSF56112">
    <property type="entry name" value="Protein kinase-like (PK-like)"/>
    <property type="match status" value="1"/>
</dbReference>
<comment type="catalytic activity">
    <reaction evidence="8">
        <text>L-threonyl-[protein] + ATP = O-phospho-L-threonyl-[protein] + ADP + H(+)</text>
        <dbReference type="Rhea" id="RHEA:46608"/>
        <dbReference type="Rhea" id="RHEA-COMP:11060"/>
        <dbReference type="Rhea" id="RHEA-COMP:11605"/>
        <dbReference type="ChEBI" id="CHEBI:15378"/>
        <dbReference type="ChEBI" id="CHEBI:30013"/>
        <dbReference type="ChEBI" id="CHEBI:30616"/>
        <dbReference type="ChEBI" id="CHEBI:61977"/>
        <dbReference type="ChEBI" id="CHEBI:456216"/>
        <dbReference type="EC" id="2.7.11.1"/>
    </reaction>
</comment>
<accession>A0AAD9QDB4</accession>
<dbReference type="Gene3D" id="1.10.510.10">
    <property type="entry name" value="Transferase(Phosphotransferase) domain 1"/>
    <property type="match status" value="1"/>
</dbReference>
<evidence type="ECO:0000256" key="3">
    <source>
        <dbReference type="ARBA" id="ARBA00022527"/>
    </source>
</evidence>
<keyword evidence="4" id="KW-0808">Transferase</keyword>
<evidence type="ECO:0000256" key="7">
    <source>
        <dbReference type="ARBA" id="ARBA00022840"/>
    </source>
</evidence>
<name>A0AAD9QDB4_ACRCE</name>
<dbReference type="AlphaFoldDB" id="A0AAD9QDB4"/>
<dbReference type="InterPro" id="IPR000719">
    <property type="entry name" value="Prot_kinase_dom"/>
</dbReference>